<sequence>MLRNQRSEIQKARKMHAIHIRFIGKKQFKFIVSDLGLYHIR</sequence>
<dbReference type="Proteomes" id="UP000029452">
    <property type="component" value="Unassembled WGS sequence"/>
</dbReference>
<comment type="caution">
    <text evidence="1">The sequence shown here is derived from an EMBL/GenBank/DDBJ whole genome shotgun (WGS) entry which is preliminary data.</text>
</comment>
<name>A0A094WAQ1_9BACT</name>
<protein>
    <submittedName>
        <fullName evidence="1">Uncharacterized protein</fullName>
    </submittedName>
</protein>
<evidence type="ECO:0000313" key="2">
    <source>
        <dbReference type="Proteomes" id="UP000029452"/>
    </source>
</evidence>
<dbReference type="EMBL" id="JPGK01000012">
    <property type="protein sequence ID" value="KGA92742.1"/>
    <property type="molecule type" value="Genomic_DNA"/>
</dbReference>
<proteinExistence type="predicted"/>
<accession>A0A094WAQ1</accession>
<dbReference type="AlphaFoldDB" id="A0A094WAQ1"/>
<reference evidence="1 2" key="1">
    <citation type="submission" date="2014-06" db="EMBL/GenBank/DDBJ databases">
        <title>Draft genome sequence of iron oxidizing acidophile Leptospirillum ferriphilum DSM14647.</title>
        <authorList>
            <person name="Cardenas J.P."/>
            <person name="Lazcano M."/>
            <person name="Ossandon F.J."/>
            <person name="Corbett M."/>
            <person name="Holmes D.S."/>
            <person name="Watkin E."/>
        </authorList>
    </citation>
    <scope>NUCLEOTIDE SEQUENCE [LARGE SCALE GENOMIC DNA]</scope>
    <source>
        <strain evidence="1 2">DSM 14647</strain>
    </source>
</reference>
<organism evidence="1 2">
    <name type="scientific">Leptospirillum ferriphilum</name>
    <dbReference type="NCBI Taxonomy" id="178606"/>
    <lineage>
        <taxon>Bacteria</taxon>
        <taxon>Pseudomonadati</taxon>
        <taxon>Nitrospirota</taxon>
        <taxon>Nitrospiria</taxon>
        <taxon>Nitrospirales</taxon>
        <taxon>Nitrospiraceae</taxon>
        <taxon>Leptospirillum</taxon>
    </lineage>
</organism>
<gene>
    <name evidence="1" type="ORF">LptCag_0477</name>
</gene>
<evidence type="ECO:0000313" key="1">
    <source>
        <dbReference type="EMBL" id="KGA92742.1"/>
    </source>
</evidence>